<dbReference type="GeneID" id="100570901"/>
<dbReference type="Gene3D" id="1.20.1020.10">
    <property type="entry name" value="TAZ domain"/>
    <property type="match status" value="1"/>
</dbReference>
<keyword evidence="3" id="KW-0808">Transferase</keyword>
<sequence>MLTRWVIFGRRVPVYKCNICASHLGTRYHCTLCNGFDLCITCFKKECHPHNMNKRDVQLYDVTFFRLSVLNYYQKKPEASKSKKFINGINCLLKHSTQCRSCNIPDCKNVKKLLRHGKLCKFKNEGKCPIYDRYLEILKCHCTVYCAQANIPHCPSIHFRI</sequence>
<dbReference type="GO" id="GO:0045944">
    <property type="term" value="P:positive regulation of transcription by RNA polymerase II"/>
    <property type="evidence" value="ECO:0007669"/>
    <property type="project" value="TreeGrafter"/>
</dbReference>
<dbReference type="AlphaFoldDB" id="A0A8R2AF63"/>
<dbReference type="RefSeq" id="XP_003247340.1">
    <property type="nucleotide sequence ID" value="XM_003247292.3"/>
</dbReference>
<dbReference type="Pfam" id="PF00569">
    <property type="entry name" value="ZZ"/>
    <property type="match status" value="1"/>
</dbReference>
<protein>
    <recommendedName>
        <fullName evidence="2">histone acetyltransferase</fullName>
        <ecNumber evidence="2">2.3.1.48</ecNumber>
    </recommendedName>
</protein>
<comment type="subcellular location">
    <subcellularLocation>
        <location evidence="1">Nucleus</location>
    </subcellularLocation>
</comment>
<evidence type="ECO:0000256" key="13">
    <source>
        <dbReference type="PROSITE-ProRule" id="PRU00203"/>
    </source>
</evidence>
<comment type="catalytic activity">
    <reaction evidence="12">
        <text>L-lysyl-[protein] + acetyl-CoA = N(6)-acetyl-L-lysyl-[protein] + CoA + H(+)</text>
        <dbReference type="Rhea" id="RHEA:45948"/>
        <dbReference type="Rhea" id="RHEA-COMP:9752"/>
        <dbReference type="Rhea" id="RHEA-COMP:10731"/>
        <dbReference type="ChEBI" id="CHEBI:15378"/>
        <dbReference type="ChEBI" id="CHEBI:29969"/>
        <dbReference type="ChEBI" id="CHEBI:57287"/>
        <dbReference type="ChEBI" id="CHEBI:57288"/>
        <dbReference type="ChEBI" id="CHEBI:61930"/>
        <dbReference type="EC" id="2.3.1.48"/>
    </reaction>
</comment>
<dbReference type="Gene3D" id="3.30.60.90">
    <property type="match status" value="1"/>
</dbReference>
<dbReference type="PANTHER" id="PTHR13808">
    <property type="entry name" value="CBP/P300-RELATED"/>
    <property type="match status" value="1"/>
</dbReference>
<dbReference type="SUPFAM" id="SSF57933">
    <property type="entry name" value="TAZ domain"/>
    <property type="match status" value="1"/>
</dbReference>
<feature type="zinc finger region" description="TAZ-type" evidence="13">
    <location>
        <begin position="79"/>
        <end position="157"/>
    </location>
</feature>
<evidence type="ECO:0000313" key="17">
    <source>
        <dbReference type="EnsemblMetazoa" id="XP_003247340.1"/>
    </source>
</evidence>
<keyword evidence="10" id="KW-0804">Transcription</keyword>
<reference evidence="18" key="1">
    <citation type="submission" date="2010-06" db="EMBL/GenBank/DDBJ databases">
        <authorList>
            <person name="Jiang H."/>
            <person name="Abraham K."/>
            <person name="Ali S."/>
            <person name="Alsbrooks S.L."/>
            <person name="Anim B.N."/>
            <person name="Anosike U.S."/>
            <person name="Attaway T."/>
            <person name="Bandaranaike D.P."/>
            <person name="Battles P.K."/>
            <person name="Bell S.N."/>
            <person name="Bell A.V."/>
            <person name="Beltran B."/>
            <person name="Bickham C."/>
            <person name="Bustamante Y."/>
            <person name="Caleb T."/>
            <person name="Canada A."/>
            <person name="Cardenas V."/>
            <person name="Carter K."/>
            <person name="Chacko J."/>
            <person name="Chandrabose M.N."/>
            <person name="Chavez D."/>
            <person name="Chavez A."/>
            <person name="Chen L."/>
            <person name="Chu H.-S."/>
            <person name="Claassen K.J."/>
            <person name="Cockrell R."/>
            <person name="Collins M."/>
            <person name="Cooper J.A."/>
            <person name="Cree A."/>
            <person name="Curry S.M."/>
            <person name="Da Y."/>
            <person name="Dao M.D."/>
            <person name="Das B."/>
            <person name="Davila M.-L."/>
            <person name="Davy-Carroll L."/>
            <person name="Denson S."/>
            <person name="Dinh H."/>
            <person name="Ebong V.E."/>
            <person name="Edwards J.R."/>
            <person name="Egan A."/>
            <person name="El-Daye J."/>
            <person name="Escobedo L."/>
            <person name="Fernandez S."/>
            <person name="Fernando P.R."/>
            <person name="Flagg N."/>
            <person name="Forbes L.D."/>
            <person name="Fowler R.G."/>
            <person name="Fu Q."/>
            <person name="Gabisi R.A."/>
            <person name="Ganer J."/>
            <person name="Garbino Pronczuk A."/>
            <person name="Garcia R.M."/>
            <person name="Garner T."/>
            <person name="Garrett T.E."/>
            <person name="Gonzalez D.A."/>
            <person name="Hamid H."/>
            <person name="Hawkins E.S."/>
            <person name="Hirani K."/>
            <person name="Hogues M.E."/>
            <person name="Hollins B."/>
            <person name="Hsiao C.-H."/>
            <person name="Jabil R."/>
            <person name="James M.L."/>
            <person name="Jhangiani S.N."/>
            <person name="Johnson B."/>
            <person name="Johnson Q."/>
            <person name="Joshi V."/>
            <person name="Kalu J.B."/>
            <person name="Kam C."/>
            <person name="Kashfia A."/>
            <person name="Keebler J."/>
            <person name="Kisamo H."/>
            <person name="Kovar C.L."/>
            <person name="Lago L.A."/>
            <person name="Lai C.-Y."/>
            <person name="Laidlaw J."/>
            <person name="Lara F."/>
            <person name="Le T.-K."/>
            <person name="Lee S.L."/>
            <person name="Legall F.H."/>
            <person name="Lemon S.J."/>
            <person name="Lewis L.R."/>
            <person name="Li B."/>
            <person name="Liu Y."/>
            <person name="Liu Y.-S."/>
            <person name="Lopez J."/>
            <person name="Lozado R.J."/>
            <person name="Lu J."/>
            <person name="Madu R.C."/>
            <person name="Maheshwari M."/>
            <person name="Maheshwari R."/>
            <person name="Malloy K."/>
            <person name="Martinez E."/>
            <person name="Mathew T."/>
            <person name="Mercado I.C."/>
            <person name="Mercado C."/>
            <person name="Meyer B."/>
            <person name="Montgomery K."/>
            <person name="Morgan M.B."/>
            <person name="Munidasa M."/>
            <person name="Nazareth L.V."/>
            <person name="Nelson J."/>
            <person name="Ng B.M."/>
            <person name="Nguyen N.B."/>
            <person name="Nguyen P.Q."/>
            <person name="Nguyen T."/>
            <person name="Obregon M."/>
            <person name="Okwuonu G.O."/>
            <person name="Onwere C.G."/>
            <person name="Orozco G."/>
            <person name="Parra A."/>
            <person name="Patel S."/>
            <person name="Patil S."/>
            <person name="Perez A."/>
            <person name="Perez Y."/>
            <person name="Pham C."/>
            <person name="Primus E.L."/>
            <person name="Pu L.-L."/>
            <person name="Puazo M."/>
            <person name="Qin X."/>
            <person name="Quiroz J.B."/>
            <person name="Reese J."/>
            <person name="Richards S."/>
            <person name="Rives C.M."/>
            <person name="Robberts R."/>
            <person name="Ruiz S.J."/>
            <person name="Ruiz M.J."/>
            <person name="Santibanez J."/>
            <person name="Schneider B.W."/>
            <person name="Sisson I."/>
            <person name="Smith M."/>
            <person name="Sodergren E."/>
            <person name="Song X.-Z."/>
            <person name="Song B.B."/>
            <person name="Summersgill H."/>
            <person name="Thelus R."/>
            <person name="Thornton R.D."/>
            <person name="Trejos Z.Y."/>
            <person name="Usmani K."/>
            <person name="Vattathil S."/>
            <person name="Villasana D."/>
            <person name="Walker D.L."/>
            <person name="Wang S."/>
            <person name="Wang K."/>
            <person name="White C.S."/>
            <person name="Williams A.C."/>
            <person name="Williamson J."/>
            <person name="Wilson K."/>
            <person name="Woghiren I.O."/>
            <person name="Woodworth J.R."/>
            <person name="Worley K.C."/>
            <person name="Wright R.A."/>
            <person name="Wu W."/>
            <person name="Young L."/>
            <person name="Zhang L."/>
            <person name="Zhang J."/>
            <person name="Zhu Y."/>
            <person name="Muzny D.M."/>
            <person name="Weinstock G."/>
            <person name="Gibbs R.A."/>
        </authorList>
    </citation>
    <scope>NUCLEOTIDE SEQUENCE [LARGE SCALE GENOMIC DNA]</scope>
    <source>
        <strain evidence="18">LSR1</strain>
    </source>
</reference>
<evidence type="ECO:0000256" key="12">
    <source>
        <dbReference type="ARBA" id="ARBA00048017"/>
    </source>
</evidence>
<dbReference type="RefSeq" id="XP_008187184.1">
    <property type="nucleotide sequence ID" value="XM_008188962.2"/>
</dbReference>
<dbReference type="GO" id="GO:0004402">
    <property type="term" value="F:histone acetyltransferase activity"/>
    <property type="evidence" value="ECO:0007669"/>
    <property type="project" value="InterPro"/>
</dbReference>
<dbReference type="InterPro" id="IPR000433">
    <property type="entry name" value="Znf_ZZ"/>
</dbReference>
<keyword evidence="4 13" id="KW-0479">Metal-binding</keyword>
<keyword evidence="18" id="KW-1185">Reference proteome</keyword>
<name>A0A8R2AF63_ACYPI</name>
<evidence type="ECO:0000256" key="2">
    <source>
        <dbReference type="ARBA" id="ARBA00013184"/>
    </source>
</evidence>
<evidence type="ECO:0000256" key="11">
    <source>
        <dbReference type="ARBA" id="ARBA00023242"/>
    </source>
</evidence>
<dbReference type="GO" id="GO:0005634">
    <property type="term" value="C:nucleus"/>
    <property type="evidence" value="ECO:0007669"/>
    <property type="project" value="UniProtKB-SubCell"/>
</dbReference>
<dbReference type="PROSITE" id="PS50135">
    <property type="entry name" value="ZF_ZZ_2"/>
    <property type="match status" value="1"/>
</dbReference>
<keyword evidence="9" id="KW-0010">Activator</keyword>
<dbReference type="GO" id="GO:0008270">
    <property type="term" value="F:zinc ion binding"/>
    <property type="evidence" value="ECO:0007669"/>
    <property type="project" value="UniProtKB-KW"/>
</dbReference>
<dbReference type="PROSITE" id="PS50134">
    <property type="entry name" value="ZF_TAZ"/>
    <property type="match status" value="1"/>
</dbReference>
<dbReference type="GO" id="GO:0003713">
    <property type="term" value="F:transcription coactivator activity"/>
    <property type="evidence" value="ECO:0007669"/>
    <property type="project" value="TreeGrafter"/>
</dbReference>
<evidence type="ECO:0000259" key="16">
    <source>
        <dbReference type="PROSITE" id="PS50135"/>
    </source>
</evidence>
<dbReference type="InterPro" id="IPR013178">
    <property type="entry name" value="Histone_AcTrfase_Rtt109/CBP"/>
</dbReference>
<dbReference type="InterPro" id="IPR000197">
    <property type="entry name" value="Znf_TAZ"/>
</dbReference>
<reference evidence="17" key="2">
    <citation type="submission" date="2022-06" db="UniProtKB">
        <authorList>
            <consortium name="EnsemblMetazoa"/>
        </authorList>
    </citation>
    <scope>IDENTIFICATION</scope>
</reference>
<dbReference type="InterPro" id="IPR043145">
    <property type="entry name" value="Znf_ZZ_sf"/>
</dbReference>
<keyword evidence="5 14" id="KW-0863">Zinc-finger</keyword>
<dbReference type="OrthoDB" id="899at2759"/>
<evidence type="ECO:0000256" key="3">
    <source>
        <dbReference type="ARBA" id="ARBA00022679"/>
    </source>
</evidence>
<feature type="domain" description="ZZ-type" evidence="16">
    <location>
        <begin position="12"/>
        <end position="65"/>
    </location>
</feature>
<dbReference type="SUPFAM" id="SSF57850">
    <property type="entry name" value="RING/U-box"/>
    <property type="match status" value="1"/>
</dbReference>
<dbReference type="PANTHER" id="PTHR13808:SF1">
    <property type="entry name" value="HISTONE ACETYLTRANSFERASE"/>
    <property type="match status" value="1"/>
</dbReference>
<evidence type="ECO:0000256" key="7">
    <source>
        <dbReference type="ARBA" id="ARBA00022853"/>
    </source>
</evidence>
<evidence type="ECO:0000256" key="6">
    <source>
        <dbReference type="ARBA" id="ARBA00022833"/>
    </source>
</evidence>
<evidence type="ECO:0000259" key="15">
    <source>
        <dbReference type="PROSITE" id="PS50134"/>
    </source>
</evidence>
<dbReference type="EC" id="2.3.1.48" evidence="2"/>
<dbReference type="PROSITE" id="PS01357">
    <property type="entry name" value="ZF_ZZ_1"/>
    <property type="match status" value="1"/>
</dbReference>
<keyword evidence="8" id="KW-0805">Transcription regulation</keyword>
<dbReference type="EnsemblMetazoa" id="XM_003247292.4">
    <property type="protein sequence ID" value="XP_003247340.1"/>
    <property type="gene ID" value="LOC100570901"/>
</dbReference>
<evidence type="ECO:0000256" key="10">
    <source>
        <dbReference type="ARBA" id="ARBA00023163"/>
    </source>
</evidence>
<dbReference type="KEGG" id="api:100570901"/>
<dbReference type="GO" id="GO:0000123">
    <property type="term" value="C:histone acetyltransferase complex"/>
    <property type="evidence" value="ECO:0007669"/>
    <property type="project" value="TreeGrafter"/>
</dbReference>
<evidence type="ECO:0000256" key="5">
    <source>
        <dbReference type="ARBA" id="ARBA00022771"/>
    </source>
</evidence>
<evidence type="ECO:0000256" key="9">
    <source>
        <dbReference type="ARBA" id="ARBA00023159"/>
    </source>
</evidence>
<dbReference type="EnsemblMetazoa" id="XM_008188962.3">
    <property type="protein sequence ID" value="XP_008187184.1"/>
    <property type="gene ID" value="LOC100570901"/>
</dbReference>
<proteinExistence type="predicted"/>
<keyword evidence="6 13" id="KW-0862">Zinc</keyword>
<dbReference type="SMART" id="SM00291">
    <property type="entry name" value="ZnF_ZZ"/>
    <property type="match status" value="1"/>
</dbReference>
<organism evidence="17 18">
    <name type="scientific">Acyrthosiphon pisum</name>
    <name type="common">Pea aphid</name>
    <dbReference type="NCBI Taxonomy" id="7029"/>
    <lineage>
        <taxon>Eukaryota</taxon>
        <taxon>Metazoa</taxon>
        <taxon>Ecdysozoa</taxon>
        <taxon>Arthropoda</taxon>
        <taxon>Hexapoda</taxon>
        <taxon>Insecta</taxon>
        <taxon>Pterygota</taxon>
        <taxon>Neoptera</taxon>
        <taxon>Paraneoptera</taxon>
        <taxon>Hemiptera</taxon>
        <taxon>Sternorrhyncha</taxon>
        <taxon>Aphidomorpha</taxon>
        <taxon>Aphidoidea</taxon>
        <taxon>Aphididae</taxon>
        <taxon>Macrosiphini</taxon>
        <taxon>Acyrthosiphon</taxon>
    </lineage>
</organism>
<evidence type="ECO:0000256" key="8">
    <source>
        <dbReference type="ARBA" id="ARBA00023015"/>
    </source>
</evidence>
<keyword evidence="11" id="KW-0539">Nucleus</keyword>
<keyword evidence="7" id="KW-0156">Chromatin regulator</keyword>
<dbReference type="InterPro" id="IPR035898">
    <property type="entry name" value="TAZ_dom_sf"/>
</dbReference>
<dbReference type="Proteomes" id="UP000007819">
    <property type="component" value="Chromosome A1"/>
</dbReference>
<evidence type="ECO:0000256" key="14">
    <source>
        <dbReference type="PROSITE-ProRule" id="PRU00228"/>
    </source>
</evidence>
<evidence type="ECO:0000313" key="18">
    <source>
        <dbReference type="Proteomes" id="UP000007819"/>
    </source>
</evidence>
<feature type="domain" description="TAZ-type" evidence="15">
    <location>
        <begin position="79"/>
        <end position="157"/>
    </location>
</feature>
<evidence type="ECO:0000256" key="1">
    <source>
        <dbReference type="ARBA" id="ARBA00004123"/>
    </source>
</evidence>
<dbReference type="GO" id="GO:0031490">
    <property type="term" value="F:chromatin DNA binding"/>
    <property type="evidence" value="ECO:0007669"/>
    <property type="project" value="TreeGrafter"/>
</dbReference>
<dbReference type="GO" id="GO:0005667">
    <property type="term" value="C:transcription regulator complex"/>
    <property type="evidence" value="ECO:0007669"/>
    <property type="project" value="TreeGrafter"/>
</dbReference>
<accession>A0A8R2AF63</accession>
<evidence type="ECO:0000256" key="4">
    <source>
        <dbReference type="ARBA" id="ARBA00022723"/>
    </source>
</evidence>